<proteinExistence type="predicted"/>
<evidence type="ECO:0000313" key="2">
    <source>
        <dbReference type="Proteomes" id="UP000585749"/>
    </source>
</evidence>
<dbReference type="AlphaFoldDB" id="A0A4Y4G580"/>
<organism evidence="1 2">
    <name type="scientific">Weissella hellenica</name>
    <dbReference type="NCBI Taxonomy" id="46256"/>
    <lineage>
        <taxon>Bacteria</taxon>
        <taxon>Bacillati</taxon>
        <taxon>Bacillota</taxon>
        <taxon>Bacilli</taxon>
        <taxon>Lactobacillales</taxon>
        <taxon>Lactobacillaceae</taxon>
        <taxon>Weissella</taxon>
    </lineage>
</organism>
<evidence type="ECO:0000313" key="1">
    <source>
        <dbReference type="EMBL" id="NKY66723.1"/>
    </source>
</evidence>
<accession>A0A4Y4G580</accession>
<comment type="caution">
    <text evidence="1">The sequence shown here is derived from an EMBL/GenBank/DDBJ whole genome shotgun (WGS) entry which is preliminary data.</text>
</comment>
<dbReference type="Proteomes" id="UP000585749">
    <property type="component" value="Unassembled WGS sequence"/>
</dbReference>
<gene>
    <name evidence="1" type="ORF">HF960_03355</name>
</gene>
<sequence length="48" mass="5516">MTKLTASERYLNCSDFCNLNHDVTKFNPMDKTGKIITNKTINGGEKWH</sequence>
<dbReference type="RefSeq" id="WP_170176041.1">
    <property type="nucleotide sequence ID" value="NZ_BJEG01000002.1"/>
</dbReference>
<protein>
    <submittedName>
        <fullName evidence="1">Uncharacterized protein</fullName>
    </submittedName>
</protein>
<dbReference type="EMBL" id="JAAXPM010000003">
    <property type="protein sequence ID" value="NKY66723.1"/>
    <property type="molecule type" value="Genomic_DNA"/>
</dbReference>
<reference evidence="1 2" key="1">
    <citation type="submission" date="2020-04" db="EMBL/GenBank/DDBJ databases">
        <title>MicrobeNet Type strains.</title>
        <authorList>
            <person name="Nicholson A.C."/>
        </authorList>
    </citation>
    <scope>NUCLEOTIDE SEQUENCE [LARGE SCALE GENOMIC DNA]</scope>
    <source>
        <strain evidence="1 2">CCUG 33494</strain>
    </source>
</reference>
<name>A0A4Y4G580_WEIHE</name>